<dbReference type="GO" id="GO:0016020">
    <property type="term" value="C:membrane"/>
    <property type="evidence" value="ECO:0007669"/>
    <property type="project" value="InterPro"/>
</dbReference>
<evidence type="ECO:0000256" key="3">
    <source>
        <dbReference type="SAM" id="Phobius"/>
    </source>
</evidence>
<feature type="transmembrane region" description="Helical" evidence="3">
    <location>
        <begin position="18"/>
        <end position="40"/>
    </location>
</feature>
<dbReference type="KEGG" id="cpy:Cphy_1863"/>
<dbReference type="Pfam" id="PF01066">
    <property type="entry name" value="CDP-OH_P_transf"/>
    <property type="match status" value="1"/>
</dbReference>
<accession>A9KT21</accession>
<dbReference type="PROSITE" id="PS00379">
    <property type="entry name" value="CDP_ALCOHOL_P_TRANSF"/>
    <property type="match status" value="1"/>
</dbReference>
<name>A9KT21_LACP7</name>
<evidence type="ECO:0000256" key="2">
    <source>
        <dbReference type="RuleBase" id="RU003750"/>
    </source>
</evidence>
<dbReference type="eggNOG" id="COG0558">
    <property type="taxonomic scope" value="Bacteria"/>
</dbReference>
<dbReference type="HOGENOM" id="CLU_115797_1_0_9"/>
<dbReference type="Gene3D" id="1.20.120.1760">
    <property type="match status" value="1"/>
</dbReference>
<keyword evidence="3" id="KW-0812">Transmembrane</keyword>
<evidence type="ECO:0000313" key="4">
    <source>
        <dbReference type="EMBL" id="ABX42232.1"/>
    </source>
</evidence>
<gene>
    <name evidence="4" type="ordered locus">Cphy_1863</name>
</gene>
<dbReference type="InterPro" id="IPR048254">
    <property type="entry name" value="CDP_ALCOHOL_P_TRANSF_CS"/>
</dbReference>
<keyword evidence="3" id="KW-0472">Membrane</keyword>
<keyword evidence="5" id="KW-1185">Reference proteome</keyword>
<dbReference type="Proteomes" id="UP000000370">
    <property type="component" value="Chromosome"/>
</dbReference>
<feature type="transmembrane region" description="Helical" evidence="3">
    <location>
        <begin position="99"/>
        <end position="121"/>
    </location>
</feature>
<organism evidence="4 5">
    <name type="scientific">Lachnoclostridium phytofermentans (strain ATCC 700394 / DSM 18823 / ISDg)</name>
    <name type="common">Clostridium phytofermentans</name>
    <dbReference type="NCBI Taxonomy" id="357809"/>
    <lineage>
        <taxon>Bacteria</taxon>
        <taxon>Bacillati</taxon>
        <taxon>Bacillota</taxon>
        <taxon>Clostridia</taxon>
        <taxon>Lachnospirales</taxon>
        <taxon>Lachnospiraceae</taxon>
    </lineage>
</organism>
<keyword evidence="1 2" id="KW-0808">Transferase</keyword>
<reference evidence="5" key="1">
    <citation type="submission" date="2007-11" db="EMBL/GenBank/DDBJ databases">
        <title>Complete genome sequence of Clostridium phytofermentans ISDg.</title>
        <authorList>
            <person name="Leschine S.B."/>
            <person name="Warnick T.A."/>
            <person name="Blanchard J.L."/>
            <person name="Schnell D.J."/>
            <person name="Petit E.L."/>
            <person name="LaTouf W.G."/>
            <person name="Copeland A."/>
            <person name="Lucas S."/>
            <person name="Lapidus A."/>
            <person name="Barry K."/>
            <person name="Glavina del Rio T."/>
            <person name="Dalin E."/>
            <person name="Tice H."/>
            <person name="Pitluck S."/>
            <person name="Kiss H."/>
            <person name="Brettin T."/>
            <person name="Bruce D."/>
            <person name="Detter J.C."/>
            <person name="Han C."/>
            <person name="Kuske C."/>
            <person name="Schmutz J."/>
            <person name="Larimer F."/>
            <person name="Land M."/>
            <person name="Hauser L."/>
            <person name="Kyrpides N."/>
            <person name="Kim E.A."/>
            <person name="Richardson P."/>
        </authorList>
    </citation>
    <scope>NUCLEOTIDE SEQUENCE [LARGE SCALE GENOMIC DNA]</scope>
    <source>
        <strain evidence="5">ATCC 700394 / DSM 18823 / ISDg</strain>
    </source>
</reference>
<dbReference type="GO" id="GO:0008654">
    <property type="term" value="P:phospholipid biosynthetic process"/>
    <property type="evidence" value="ECO:0007669"/>
    <property type="project" value="InterPro"/>
</dbReference>
<feature type="transmembrane region" description="Helical" evidence="3">
    <location>
        <begin position="46"/>
        <end position="65"/>
    </location>
</feature>
<dbReference type="InterPro" id="IPR043130">
    <property type="entry name" value="CDP-OH_PTrfase_TM_dom"/>
</dbReference>
<evidence type="ECO:0000256" key="1">
    <source>
        <dbReference type="ARBA" id="ARBA00022679"/>
    </source>
</evidence>
<dbReference type="InterPro" id="IPR000462">
    <property type="entry name" value="CDP-OH_P_trans"/>
</dbReference>
<dbReference type="GO" id="GO:0016780">
    <property type="term" value="F:phosphotransferase activity, for other substituted phosphate groups"/>
    <property type="evidence" value="ECO:0007669"/>
    <property type="project" value="InterPro"/>
</dbReference>
<comment type="similarity">
    <text evidence="2">Belongs to the CDP-alcohol phosphatidyltransferase class-I family.</text>
</comment>
<protein>
    <submittedName>
        <fullName evidence="4">CDP-alcohol phosphatidyltransferase</fullName>
    </submittedName>
</protein>
<dbReference type="EMBL" id="CP000885">
    <property type="protein sequence ID" value="ABX42232.1"/>
    <property type="molecule type" value="Genomic_DNA"/>
</dbReference>
<keyword evidence="3" id="KW-1133">Transmembrane helix</keyword>
<dbReference type="AlphaFoldDB" id="A9KT21"/>
<proteinExistence type="inferred from homology"/>
<sequence length="141" mass="16129">MIDGYVARLTESSSKFGALLDSISDFIFITVMVPICITAFSWRWWMIGWVCIIAIIRFLSLGLGLMKYHSLAFLHTHLNKATGFLMFCFPFYYDLLGFTVTAVILCCIGSISSIEELMITIKSKELYRDIRGYFSLKSKSF</sequence>
<dbReference type="STRING" id="357809.Cphy_1863"/>
<evidence type="ECO:0000313" key="5">
    <source>
        <dbReference type="Proteomes" id="UP000000370"/>
    </source>
</evidence>